<evidence type="ECO:0000256" key="6">
    <source>
        <dbReference type="ARBA" id="ARBA00023128"/>
    </source>
</evidence>
<organism evidence="11 12">
    <name type="scientific">Bison bison bison</name>
    <name type="common">North American plains bison</name>
    <dbReference type="NCBI Taxonomy" id="43346"/>
    <lineage>
        <taxon>Eukaryota</taxon>
        <taxon>Metazoa</taxon>
        <taxon>Chordata</taxon>
        <taxon>Craniata</taxon>
        <taxon>Vertebrata</taxon>
        <taxon>Euteleostomi</taxon>
        <taxon>Mammalia</taxon>
        <taxon>Eutheria</taxon>
        <taxon>Laurasiatheria</taxon>
        <taxon>Artiodactyla</taxon>
        <taxon>Ruminantia</taxon>
        <taxon>Pecora</taxon>
        <taxon>Bovidae</taxon>
        <taxon>Bovinae</taxon>
        <taxon>Bison</taxon>
    </lineage>
</organism>
<dbReference type="PROSITE" id="PS50222">
    <property type="entry name" value="EF_HAND_2"/>
    <property type="match status" value="1"/>
</dbReference>
<dbReference type="InterPro" id="IPR002048">
    <property type="entry name" value="EF_hand_dom"/>
</dbReference>
<evidence type="ECO:0000256" key="7">
    <source>
        <dbReference type="ARBA" id="ARBA00023136"/>
    </source>
</evidence>
<keyword evidence="3" id="KW-0677">Repeat</keyword>
<keyword evidence="6" id="KW-0496">Mitochondrion</keyword>
<proteinExistence type="predicted"/>
<dbReference type="GO" id="GO:0036444">
    <property type="term" value="P:calcium import into the mitochondrion"/>
    <property type="evidence" value="ECO:0007669"/>
    <property type="project" value="TreeGrafter"/>
</dbReference>
<keyword evidence="11" id="KW-1185">Reference proteome</keyword>
<keyword evidence="5" id="KW-0809">Transit peptide</keyword>
<dbReference type="GO" id="GO:0005758">
    <property type="term" value="C:mitochondrial intermembrane space"/>
    <property type="evidence" value="ECO:0007669"/>
    <property type="project" value="UniProtKB-SubCell"/>
</dbReference>
<dbReference type="SUPFAM" id="SSF47473">
    <property type="entry name" value="EF-hand"/>
    <property type="match status" value="2"/>
</dbReference>
<dbReference type="FunFam" id="1.10.238.10:FF:000149">
    <property type="entry name" value="Mitochondrial calcium uptake family member 3"/>
    <property type="match status" value="1"/>
</dbReference>
<comment type="subcellular location">
    <subcellularLocation>
        <location evidence="1">Mitochondrion inner membrane</location>
    </subcellularLocation>
    <subcellularLocation>
        <location evidence="2">Mitochondrion intermembrane space</location>
    </subcellularLocation>
</comment>
<dbReference type="GO" id="GO:0051560">
    <property type="term" value="P:mitochondrial calcium ion homeostasis"/>
    <property type="evidence" value="ECO:0007669"/>
    <property type="project" value="TreeGrafter"/>
</dbReference>
<evidence type="ECO:0000256" key="1">
    <source>
        <dbReference type="ARBA" id="ARBA00004273"/>
    </source>
</evidence>
<feature type="domain" description="EF-hand" evidence="10">
    <location>
        <begin position="412"/>
        <end position="447"/>
    </location>
</feature>
<name>A0A6P3I4E4_BISBB</name>
<protein>
    <submittedName>
        <fullName evidence="12">Calcium uptake protein 2, mitochondrial</fullName>
    </submittedName>
</protein>
<dbReference type="SMART" id="SM00054">
    <property type="entry name" value="EFh"/>
    <property type="match status" value="2"/>
</dbReference>
<evidence type="ECO:0000313" key="11">
    <source>
        <dbReference type="Proteomes" id="UP000515208"/>
    </source>
</evidence>
<evidence type="ECO:0000256" key="3">
    <source>
        <dbReference type="ARBA" id="ARBA00022737"/>
    </source>
</evidence>
<keyword evidence="4" id="KW-0999">Mitochondrion inner membrane</keyword>
<dbReference type="Proteomes" id="UP000515208">
    <property type="component" value="Unplaced"/>
</dbReference>
<dbReference type="GeneID" id="104996855"/>
<evidence type="ECO:0000256" key="4">
    <source>
        <dbReference type="ARBA" id="ARBA00022792"/>
    </source>
</evidence>
<accession>A0A6P3I4E4</accession>
<evidence type="ECO:0000256" key="9">
    <source>
        <dbReference type="SAM" id="MobiDB-lite"/>
    </source>
</evidence>
<dbReference type="PANTHER" id="PTHR12294:SF3">
    <property type="entry name" value="CALCIUM UPTAKE PROTEIN 2, MITOCHONDRIAL"/>
    <property type="match status" value="1"/>
</dbReference>
<evidence type="ECO:0000259" key="10">
    <source>
        <dbReference type="PROSITE" id="PS50222"/>
    </source>
</evidence>
<sequence length="483" mass="55093">MTARPLSACPSSRLAHPHPGLASPHQPGNSAPSWSLSSAGRKAGGVPPQSRLVEAPRSSSSRGAGYRQQNTMFLTRNNVSEARRPVRSLQSLGGFPTQEILDSGRQENVAAPQGSLTVLAQRSVNPGEITGKLSPRKQRFMQFSSLEYGGEYYMTPRDFLFSVMFDHIQRKSSVKRLTDKDIEDTLAGIKKAGCGSTFFRDLGDKGLISYTEYLFLLTILTKPHSGFHVAFKMLDADGDEMVEKKEFFKLQKIISKQDDLKTAITDETECQEQTVQEPEINTTLQIRFFGKRGERKLHYKEFRRFMENLQAEVQEMEFLQFSKGLSFMRKEDFAEWLLFFTNTENKDVYWKNVREKLSAGENISLEEFKSFCHFATHLEDFAIAMQMFSLAHRPVRLAEFKRAVKVATGQELSNNILDTVFKIFDLDGDECLSHEEFLGVLKNRMHRGLWVPQHLGIQEYWKCVKKESIKGVKEVWKQAGKDL</sequence>
<evidence type="ECO:0000256" key="2">
    <source>
        <dbReference type="ARBA" id="ARBA00004569"/>
    </source>
</evidence>
<feature type="compositionally biased region" description="Polar residues" evidence="9">
    <location>
        <begin position="26"/>
        <end position="38"/>
    </location>
</feature>
<dbReference type="CDD" id="cd16174">
    <property type="entry name" value="EFh_MICU2"/>
    <property type="match status" value="1"/>
</dbReference>
<dbReference type="RefSeq" id="XP_010849546.1">
    <property type="nucleotide sequence ID" value="XM_010851244.1"/>
</dbReference>
<feature type="compositionally biased region" description="Polar residues" evidence="9">
    <location>
        <begin position="57"/>
        <end position="68"/>
    </location>
</feature>
<evidence type="ECO:0000256" key="8">
    <source>
        <dbReference type="ARBA" id="ARBA00023157"/>
    </source>
</evidence>
<dbReference type="KEGG" id="bbis:104996855"/>
<dbReference type="PANTHER" id="PTHR12294">
    <property type="entry name" value="EF HAND DOMAIN FAMILY A1,A2-RELATED"/>
    <property type="match status" value="1"/>
</dbReference>
<dbReference type="AlphaFoldDB" id="A0A6P3I4E4"/>
<reference evidence="12" key="1">
    <citation type="submission" date="2025-08" db="UniProtKB">
        <authorList>
            <consortium name="RefSeq"/>
        </authorList>
    </citation>
    <scope>IDENTIFICATION</scope>
    <source>
        <tissue evidence="12">Blood</tissue>
    </source>
</reference>
<keyword evidence="8" id="KW-1015">Disulfide bond</keyword>
<dbReference type="InterPro" id="IPR039800">
    <property type="entry name" value="MICU1/2/3"/>
</dbReference>
<keyword evidence="7" id="KW-0472">Membrane</keyword>
<dbReference type="GO" id="GO:0005509">
    <property type="term" value="F:calcium ion binding"/>
    <property type="evidence" value="ECO:0007669"/>
    <property type="project" value="InterPro"/>
</dbReference>
<dbReference type="GO" id="GO:1990246">
    <property type="term" value="C:uniplex complex"/>
    <property type="evidence" value="ECO:0007669"/>
    <property type="project" value="TreeGrafter"/>
</dbReference>
<evidence type="ECO:0000256" key="5">
    <source>
        <dbReference type="ARBA" id="ARBA00022946"/>
    </source>
</evidence>
<dbReference type="CTD" id="221154"/>
<feature type="region of interest" description="Disordered" evidence="9">
    <location>
        <begin position="1"/>
        <end position="68"/>
    </location>
</feature>
<dbReference type="OrthoDB" id="5859791at2759"/>
<evidence type="ECO:0000313" key="12">
    <source>
        <dbReference type="RefSeq" id="XP_010849546.1"/>
    </source>
</evidence>
<dbReference type="InterPro" id="IPR011992">
    <property type="entry name" value="EF-hand-dom_pair"/>
</dbReference>
<dbReference type="Gene3D" id="1.10.238.10">
    <property type="entry name" value="EF-hand"/>
    <property type="match status" value="2"/>
</dbReference>
<gene>
    <name evidence="12" type="primary">MICU2</name>
</gene>